<evidence type="ECO:0000259" key="19">
    <source>
        <dbReference type="Pfam" id="PF01561"/>
    </source>
</evidence>
<feature type="transmembrane region" description="Helical" evidence="18">
    <location>
        <begin position="1296"/>
        <end position="1322"/>
    </location>
</feature>
<evidence type="ECO:0000256" key="11">
    <source>
        <dbReference type="ARBA" id="ARBA00022870"/>
    </source>
</evidence>
<dbReference type="GO" id="GO:0044167">
    <property type="term" value="C:host cell endoplasmic reticulum membrane"/>
    <property type="evidence" value="ECO:0007669"/>
    <property type="project" value="UniProtKB-SubCell"/>
</dbReference>
<keyword evidence="13" id="KW-1015">Disulfide bond</keyword>
<accession>A0A191KWC2</accession>
<evidence type="ECO:0000256" key="3">
    <source>
        <dbReference type="ARBA" id="ARBA00004482"/>
    </source>
</evidence>
<dbReference type="GO" id="GO:0046718">
    <property type="term" value="P:symbiont entry into host cell"/>
    <property type="evidence" value="ECO:0007669"/>
    <property type="project" value="UniProtKB-KW"/>
</dbReference>
<evidence type="ECO:0000256" key="7">
    <source>
        <dbReference type="ARBA" id="ARBA00022595"/>
    </source>
</evidence>
<reference evidence="22 23" key="1">
    <citation type="journal article" date="2016" name="Viruses">
        <title>Genomic Characterization of the Genus Nairovirus (Family Bunyaviridae).</title>
        <authorList>
            <person name="Kuhn J.H."/>
            <person name="Wiley M.R."/>
            <person name="Rodriguez S.E."/>
            <person name="Bao Y."/>
            <person name="Prieto K."/>
            <person name="Travassos da Rosa A.P."/>
            <person name="Guzman H."/>
            <person name="Savji N."/>
            <person name="Ladner J.T."/>
            <person name="Tesh R.B."/>
            <person name="Wada J."/>
            <person name="Jahrling P.B."/>
            <person name="Bente D.A."/>
            <person name="Palacios G."/>
        </authorList>
    </citation>
    <scope>NUCLEOTIDE SEQUENCE [LARGE SCALE GENOMIC DNA]</scope>
    <source>
        <strain evidence="22 23">829</strain>
    </source>
</reference>
<dbReference type="Pfam" id="PF20682">
    <property type="entry name" value="Hanta_Gc_C"/>
    <property type="match status" value="1"/>
</dbReference>
<evidence type="ECO:0000256" key="2">
    <source>
        <dbReference type="ARBA" id="ARBA00004381"/>
    </source>
</evidence>
<keyword evidence="14" id="KW-0325">Glycoprotein</keyword>
<feature type="domain" description="Glycoprotein Gc C-terminal bunyavirales" evidence="20">
    <location>
        <begin position="1116"/>
        <end position="1331"/>
    </location>
</feature>
<feature type="transmembrane region" description="Helical" evidence="18">
    <location>
        <begin position="683"/>
        <end position="700"/>
    </location>
</feature>
<keyword evidence="6" id="KW-0945">Host-virus interaction</keyword>
<evidence type="ECO:0000256" key="14">
    <source>
        <dbReference type="ARBA" id="ARBA00023180"/>
    </source>
</evidence>
<keyword evidence="7" id="KW-1162">Viral penetration into host cytoplasm</keyword>
<comment type="subcellular location">
    <subcellularLocation>
        <location evidence="1">Host Golgi apparatus membrane</location>
        <topology evidence="1">Single-pass type I membrane protein</topology>
    </subcellularLocation>
    <subcellularLocation>
        <location evidence="3">Host endoplasmic reticulum membrane</location>
        <topology evidence="3">Single-pass type I membrane protein</topology>
    </subcellularLocation>
    <subcellularLocation>
        <location evidence="2">Virion membrane</location>
        <topology evidence="2">Single-pass membrane protein</topology>
    </subcellularLocation>
</comment>
<keyword evidence="18" id="KW-1133">Transmembrane helix</keyword>
<evidence type="ECO:0000256" key="17">
    <source>
        <dbReference type="ARBA" id="ARBA00031199"/>
    </source>
</evidence>
<keyword evidence="11" id="KW-1043">Host membrane</keyword>
<evidence type="ECO:0000256" key="1">
    <source>
        <dbReference type="ARBA" id="ARBA00004244"/>
    </source>
</evidence>
<evidence type="ECO:0000256" key="12">
    <source>
        <dbReference type="ARBA" id="ARBA00023136"/>
    </source>
</evidence>
<evidence type="ECO:0000256" key="15">
    <source>
        <dbReference type="ARBA" id="ARBA00023184"/>
    </source>
</evidence>
<dbReference type="InterPro" id="IPR048801">
    <property type="entry name" value="Gn_nairovirus"/>
</dbReference>
<evidence type="ECO:0000256" key="4">
    <source>
        <dbReference type="ARBA" id="ARBA00022506"/>
    </source>
</evidence>
<dbReference type="InterPro" id="IPR048791">
    <property type="entry name" value="Gc_C_bunya"/>
</dbReference>
<dbReference type="GO" id="GO:0044178">
    <property type="term" value="C:host cell Golgi membrane"/>
    <property type="evidence" value="ECO:0007669"/>
    <property type="project" value="UniProtKB-SubCell"/>
</dbReference>
<evidence type="ECO:0000256" key="8">
    <source>
        <dbReference type="ARBA" id="ARBA00022804"/>
    </source>
</evidence>
<evidence type="ECO:0000313" key="23">
    <source>
        <dbReference type="Proteomes" id="UP000593733"/>
    </source>
</evidence>
<keyword evidence="10" id="KW-0946">Virion</keyword>
<proteinExistence type="predicted"/>
<evidence type="ECO:0000256" key="6">
    <source>
        <dbReference type="ARBA" id="ARBA00022581"/>
    </source>
</evidence>
<dbReference type="Pfam" id="PF01561">
    <property type="entry name" value="Hanta_Gc_N"/>
    <property type="match status" value="1"/>
</dbReference>
<dbReference type="Proteomes" id="UP000593733">
    <property type="component" value="Genome"/>
</dbReference>
<name>A0A191KWC2_9VIRU</name>
<evidence type="ECO:0000256" key="18">
    <source>
        <dbReference type="SAM" id="Phobius"/>
    </source>
</evidence>
<evidence type="ECO:0000256" key="13">
    <source>
        <dbReference type="ARBA" id="ARBA00023157"/>
    </source>
</evidence>
<dbReference type="InterPro" id="IPR002532">
    <property type="entry name" value="Hanta_Gc_N"/>
</dbReference>
<evidence type="ECO:0000313" key="22">
    <source>
        <dbReference type="EMBL" id="AMT75417.1"/>
    </source>
</evidence>
<feature type="domain" description="Structural glycoprotein Gn nairovirus" evidence="21">
    <location>
        <begin position="384"/>
        <end position="702"/>
    </location>
</feature>
<evidence type="ECO:0000256" key="5">
    <source>
        <dbReference type="ARBA" id="ARBA00022510"/>
    </source>
</evidence>
<evidence type="ECO:0000256" key="16">
    <source>
        <dbReference type="ARBA" id="ARBA00023296"/>
    </source>
</evidence>
<keyword evidence="12 18" id="KW-0472">Membrane</keyword>
<keyword evidence="4" id="KW-1168">Fusion of virus membrane with host membrane</keyword>
<keyword evidence="16" id="KW-1160">Virus entry into host cell</keyword>
<dbReference type="GO" id="GO:0019062">
    <property type="term" value="P:virion attachment to host cell"/>
    <property type="evidence" value="ECO:0007669"/>
    <property type="project" value="UniProtKB-KW"/>
</dbReference>
<dbReference type="Pfam" id="PF20726">
    <property type="entry name" value="Nairovirus_Gn"/>
    <property type="match status" value="1"/>
</dbReference>
<feature type="transmembrane region" description="Helical" evidence="18">
    <location>
        <begin position="554"/>
        <end position="587"/>
    </location>
</feature>
<keyword evidence="18" id="KW-0812">Transmembrane</keyword>
<keyword evidence="5" id="KW-1170">Fusion of virus membrane with host endosomal membrane</keyword>
<keyword evidence="15" id="KW-1038">Host endoplasmic reticulum</keyword>
<sequence length="1375" mass="155196">MKETIILGSVMSLLITTFYAIIWISAHPVSSYGHSYYHPGDWGSTHSFRVNRYDDVLYNNYLQQVGASAAKVHTSKQKIVPAGENKTLVVTLKNAEIITSKLTPLESKIVQTFLSTQNDTISDVITDLIGKFTLTTYNSFFEEPNEDWQDILAQEDTYSFIPSKNISGNLIAIRIKTNKTSKMVIKPTLGALQAKGKDEYLVCTENSWENSQEDIYPTAFAKRNCQNIGACCWGQEHFMDAEDLNFMNLYTTSPKGSEFIFINYHTSHLSFYVENCELIIEVAGCVMHTFIADKTNYQMMAGNVTFPVAHLIIPRTQNNRDCTLTLCGITKGERVPGIGWKTKEHVVHVSPFFNIKRKESKTISRRRLLAAEPVAVQGYKWPIRCNTKNQLIPFRRSMIHHHLRSVAGKGLTYCNSTIVSDLPMGELHGCYQVVDKKTYFQCPGLKENLKAKTENVNCTIEPSLTKCSGLYCLTLNMNGSGFVTIKGKDWTKTQKCDTKCAITLDRREDTQVVCPDGSVHKLTLNRVDIDCPFKEKLGGITLYICRATNRPKMFYFFIFWIIVGFPALFIGFSLFRTVIYITSRVIIFLKRKLDRKKGRCQHCNCQVNSVYEWQRHINCKVGECPFCKKRFSVMGLQQHSPVCMDKKDVLCRDENIVNEMLLPNSLLLLGNVFSKARRGTSRFIWIITLVALLVFLIQPVNSLEKVRLKPGEWENEIREVSVCTDDCLFLENKCICPQKEHQRFKRSLLEAKVNEQSAKYHADVQAPWGNVHIDGTYKPKYSEKSIKMAWTSAEYDESGKLKLNGRAEAYLKLEPKSGISFELASEKSLEKRMLTINLIDFTQVYKTRFEYITGDRKLGDWMHGTCSGDCPTKCGCDTPTCLNTKWMNSRNWHCNPTWCWRMDAGCTCCGTDVTEPFDKFVLSKWKVEYSGTAYIACVEFHNDKRTCDVIADGTIFEHGPYKIQLSEVNNIQRKLPGEIALLHSISEEGSFDLLSVKEVMSSENLCKLESCAHGGAGDYQIFDLRSLTSNNIDNEHFLTPKEKLKNIKHSWISWNGVVQRYSCSVGHWPDCKTSGVVQKNTGAFENLIAISENYTSEFYFHALHTSLGAAVPSLELEGRPYKGGGNIQVMLEVDGLILEPKEAVIGRLDFNLLSCTGCFGCVTGVTCLGTVLIEGVEDINVHLKSKTEHFEISHASFPVHTHNETQFEIKGFSPIQISKICLEVEEGKNCHTCPQPVSSCTSAELQPPAEIVLEHRSTLKSTQVDKCGSGFSCWLGGVKSFFGSLSNLFGNFLGKYITSILTLAGLVLGSAALVFFGPRVFFCLKYCKKGRALMRISQKDIQSEGILGLSKKYLDSRELDPDDMRILLRKSTKAN</sequence>
<keyword evidence="9" id="KW-1040">Host Golgi apparatus</keyword>
<dbReference type="Gene3D" id="1.10.8.1320">
    <property type="match status" value="1"/>
</dbReference>
<evidence type="ECO:0000259" key="21">
    <source>
        <dbReference type="Pfam" id="PF20726"/>
    </source>
</evidence>
<dbReference type="GO" id="GO:0055036">
    <property type="term" value="C:virion membrane"/>
    <property type="evidence" value="ECO:0007669"/>
    <property type="project" value="UniProtKB-SubCell"/>
</dbReference>
<organism evidence="22 23">
    <name type="scientific">Raza virus</name>
    <dbReference type="NCBI Taxonomy" id="248054"/>
    <lineage>
        <taxon>Viruses</taxon>
        <taxon>Riboviria</taxon>
        <taxon>Orthornavirae</taxon>
        <taxon>Negarnaviricota</taxon>
        <taxon>Polyploviricotina</taxon>
        <taxon>Bunyaviricetes</taxon>
        <taxon>Hareavirales</taxon>
        <taxon>Nairoviridae</taxon>
        <taxon>Orthonairovirus</taxon>
        <taxon>Orthonairovirus bushkeyense</taxon>
    </lineage>
</organism>
<keyword evidence="8" id="KW-1161">Viral attachment to host cell</keyword>
<evidence type="ECO:0000256" key="10">
    <source>
        <dbReference type="ARBA" id="ARBA00022844"/>
    </source>
</evidence>
<evidence type="ECO:0000259" key="20">
    <source>
        <dbReference type="Pfam" id="PF20682"/>
    </source>
</evidence>
<protein>
    <recommendedName>
        <fullName evidence="17">M polyprotein</fullName>
    </recommendedName>
</protein>
<feature type="domain" description="Hantavirus glycoprotein Gc N-terminal" evidence="19">
    <location>
        <begin position="782"/>
        <end position="1103"/>
    </location>
</feature>
<evidence type="ECO:0000256" key="9">
    <source>
        <dbReference type="ARBA" id="ARBA00022812"/>
    </source>
</evidence>
<dbReference type="GO" id="GO:0039654">
    <property type="term" value="P:fusion of virus membrane with host endosome membrane"/>
    <property type="evidence" value="ECO:0007669"/>
    <property type="project" value="UniProtKB-KW"/>
</dbReference>
<dbReference type="EMBL" id="KU925480">
    <property type="protein sequence ID" value="AMT75417.1"/>
    <property type="molecule type" value="Viral_cRNA"/>
</dbReference>